<dbReference type="Gene3D" id="3.40.50.300">
    <property type="entry name" value="P-loop containing nucleotide triphosphate hydrolases"/>
    <property type="match status" value="2"/>
</dbReference>
<keyword evidence="9" id="KW-0051">Antiviral defense</keyword>
<dbReference type="SUPFAM" id="SSF52540">
    <property type="entry name" value="P-loop containing nucleoside triphosphate hydrolases"/>
    <property type="match status" value="1"/>
</dbReference>
<evidence type="ECO:0000256" key="5">
    <source>
        <dbReference type="ARBA" id="ARBA00022741"/>
    </source>
</evidence>
<dbReference type="Pfam" id="PF22590">
    <property type="entry name" value="Cas3-like_C_2"/>
    <property type="match status" value="1"/>
</dbReference>
<comment type="similarity">
    <text evidence="1">In the N-terminal section; belongs to the CRISPR-associated nuclease Cas3-HD family.</text>
</comment>
<dbReference type="SMART" id="SM00490">
    <property type="entry name" value="HELICc"/>
    <property type="match status" value="1"/>
</dbReference>
<dbReference type="Pfam" id="PF18395">
    <property type="entry name" value="Cas3_C"/>
    <property type="match status" value="1"/>
</dbReference>
<dbReference type="CDD" id="cd09641">
    <property type="entry name" value="Cas3''_I"/>
    <property type="match status" value="1"/>
</dbReference>
<dbReference type="Pfam" id="PF00270">
    <property type="entry name" value="DEAD"/>
    <property type="match status" value="1"/>
</dbReference>
<organism evidence="12 13">
    <name type="scientific">Lactobacillus xylocopicola</name>
    <dbReference type="NCBI Taxonomy" id="2976676"/>
    <lineage>
        <taxon>Bacteria</taxon>
        <taxon>Bacillati</taxon>
        <taxon>Bacillota</taxon>
        <taxon>Bacilli</taxon>
        <taxon>Lactobacillales</taxon>
        <taxon>Lactobacillaceae</taxon>
        <taxon>Lactobacillus</taxon>
    </lineage>
</organism>
<evidence type="ECO:0000256" key="7">
    <source>
        <dbReference type="ARBA" id="ARBA00022806"/>
    </source>
</evidence>
<dbReference type="InterPro" id="IPR006483">
    <property type="entry name" value="CRISPR-assoc_Cas3_HD"/>
</dbReference>
<dbReference type="PANTHER" id="PTHR47963">
    <property type="entry name" value="DEAD-BOX ATP-DEPENDENT RNA HELICASE 47, MITOCHONDRIAL"/>
    <property type="match status" value="1"/>
</dbReference>
<evidence type="ECO:0000256" key="8">
    <source>
        <dbReference type="ARBA" id="ARBA00022840"/>
    </source>
</evidence>
<dbReference type="PANTHER" id="PTHR47963:SF9">
    <property type="entry name" value="CRISPR-ASSOCIATED ENDONUCLEASE_HELICASE CAS3"/>
    <property type="match status" value="1"/>
</dbReference>
<reference evidence="12 13" key="1">
    <citation type="journal article" date="2023" name="Microbiol. Spectr.">
        <title>Symbiosis of Carpenter Bees with Uncharacterized Lactic Acid Bacteria Showing NAD Auxotrophy.</title>
        <authorList>
            <person name="Kawasaki S."/>
            <person name="Ozawa K."/>
            <person name="Mori T."/>
            <person name="Yamamoto A."/>
            <person name="Ito M."/>
            <person name="Ohkuma M."/>
            <person name="Sakamoto M."/>
            <person name="Matsutani M."/>
        </authorList>
    </citation>
    <scope>NUCLEOTIDE SEQUENCE [LARGE SCALE GENOMIC DNA]</scope>
    <source>
        <strain evidence="12 13">Kim32-2</strain>
    </source>
</reference>
<feature type="domain" description="HD Cas3-type" evidence="11">
    <location>
        <begin position="17"/>
        <end position="229"/>
    </location>
</feature>
<keyword evidence="7" id="KW-0347">Helicase</keyword>
<keyword evidence="3" id="KW-0540">Nuclease</keyword>
<keyword evidence="8" id="KW-0067">ATP-binding</keyword>
<dbReference type="InterPro" id="IPR001650">
    <property type="entry name" value="Helicase_C-like"/>
</dbReference>
<proteinExistence type="inferred from homology"/>
<evidence type="ECO:0000256" key="1">
    <source>
        <dbReference type="ARBA" id="ARBA00006847"/>
    </source>
</evidence>
<dbReference type="InterPro" id="IPR006474">
    <property type="entry name" value="Helicase_Cas3_CRISPR-ass_core"/>
</dbReference>
<evidence type="ECO:0000256" key="9">
    <source>
        <dbReference type="ARBA" id="ARBA00023118"/>
    </source>
</evidence>
<comment type="similarity">
    <text evidence="2">In the central section; belongs to the CRISPR-associated helicase Cas3 family.</text>
</comment>
<dbReference type="Gene3D" id="1.10.3210.30">
    <property type="match status" value="1"/>
</dbReference>
<evidence type="ECO:0000313" key="12">
    <source>
        <dbReference type="EMBL" id="BDR60581.1"/>
    </source>
</evidence>
<name>A0ABN6SJM9_9LACO</name>
<dbReference type="InterPro" id="IPR027417">
    <property type="entry name" value="P-loop_NTPase"/>
</dbReference>
<dbReference type="InterPro" id="IPR014001">
    <property type="entry name" value="Helicase_ATP-bd"/>
</dbReference>
<dbReference type="NCBIfam" id="TIGR01596">
    <property type="entry name" value="cas3_HD"/>
    <property type="match status" value="1"/>
</dbReference>
<keyword evidence="6" id="KW-0378">Hydrolase</keyword>
<dbReference type="InterPro" id="IPR054712">
    <property type="entry name" value="Cas3-like_dom"/>
</dbReference>
<dbReference type="PROSITE" id="PS51643">
    <property type="entry name" value="HD_CAS3"/>
    <property type="match status" value="1"/>
</dbReference>
<dbReference type="CDD" id="cd17930">
    <property type="entry name" value="DEXHc_cas3"/>
    <property type="match status" value="1"/>
</dbReference>
<dbReference type="EMBL" id="AP026803">
    <property type="protein sequence ID" value="BDR60581.1"/>
    <property type="molecule type" value="Genomic_DNA"/>
</dbReference>
<dbReference type="RefSeq" id="WP_317636839.1">
    <property type="nucleotide sequence ID" value="NZ_AP026803.1"/>
</dbReference>
<accession>A0ABN6SJM9</accession>
<dbReference type="InterPro" id="IPR011545">
    <property type="entry name" value="DEAD/DEAH_box_helicase_dom"/>
</dbReference>
<keyword evidence="4" id="KW-0479">Metal-binding</keyword>
<dbReference type="Proteomes" id="UP001321741">
    <property type="component" value="Chromosome"/>
</dbReference>
<gene>
    <name evidence="12" type="ORF">KIM322_08420</name>
</gene>
<dbReference type="InterPro" id="IPR038257">
    <property type="entry name" value="CRISPR-assoc_Cas3_HD_sf"/>
</dbReference>
<evidence type="ECO:0000256" key="3">
    <source>
        <dbReference type="ARBA" id="ARBA00022722"/>
    </source>
</evidence>
<keyword evidence="13" id="KW-1185">Reference proteome</keyword>
<evidence type="ECO:0000259" key="11">
    <source>
        <dbReference type="PROSITE" id="PS51643"/>
    </source>
</evidence>
<feature type="domain" description="Helicase ATP-binding" evidence="10">
    <location>
        <begin position="306"/>
        <end position="508"/>
    </location>
</feature>
<dbReference type="InterPro" id="IPR041372">
    <property type="entry name" value="Cas3_C"/>
</dbReference>
<sequence length="918" mass="102965">MDKEVKALWAKKRTDNGEQLWLPLLAHLIDTANVINWLLSHKVCEGTKKWLSENVGGETELRKLVKFLGFNHDIGKATPAFQTKSSYSGDDDLDEKLIENLIDSGFTKLNDYTGSSRKYSPHAKAGEALLEDLGLPDSIGAIIGGHHGDAGPVFPAEQLDDYPDNYRQYDTGNSATDAEAVRKNWQAIQKEIFEYGLKLAGYHSVAEIPAVNQAQAVILEGLLITADWFASSEFLGDDPNQKLFPLIPLDLTFDDLDLEGRFEAAVEAWDISGDWIPEKVDVTQDPYKKRWGFTARPVQRVITEAIEDTSDPGMIIIEAPMGLGKTETSLIATEQLAYATQRDGLFWGLPTQATSNAMFTRVNTWLGEIADEQNDHLAIKLLHGKAQFNQEYANLPNASNVEDAGAVVVNSWFTGKKSILSKFAVGTIDTLLLMALKQKHLFLRHLGFSDKVIVIDEVHAYDAYMNQYLYRAIEWLGAYRVPLVLLSATLPKDKRVQLLKSYYHGKYQKKLTTDAEWVESQAYPLLTILDGSEVKQVSHFAGQSDQKPVSLKVQRINLESDKLIKSILTAINDGGIAGIIVNTVKRSQELAKLVDDETVELIVLHSAFLAPERIKIEERLQTKIGKGAKRPHKMIVIGTQVLEQSLDIDFDVLYTDIAPMDLLLQRAGRLHRHLIERPPKFRAPKLSVMGIEAMGSYGAANEAVYEKYLLMKTDYYLNDEIHLPDDISNLVQKTYDENNDPEIAGLSAAKAEFAHDLERSEIKAKAFRIAAPINKKRKTLHGWLDRSHSAVDEQKAQAAVRDIKETLDVLLLQEKNHQIFLLDGRPIETCQSKELAGQVIRLPAAVSFDVNDIIDVLEETTGKYFPTWQSDKWLKGELAVVLDGNNNATIHLKHKKHNWLLNYSAKFGLKIIKEEVNE</sequence>
<evidence type="ECO:0000313" key="13">
    <source>
        <dbReference type="Proteomes" id="UP001321741"/>
    </source>
</evidence>
<dbReference type="SMART" id="SM00487">
    <property type="entry name" value="DEXDc"/>
    <property type="match status" value="1"/>
</dbReference>
<evidence type="ECO:0000259" key="10">
    <source>
        <dbReference type="PROSITE" id="PS51192"/>
    </source>
</evidence>
<evidence type="ECO:0000256" key="6">
    <source>
        <dbReference type="ARBA" id="ARBA00022801"/>
    </source>
</evidence>
<protein>
    <submittedName>
        <fullName evidence="12">CRISPR-associated helicase/endonuclease Cas3</fullName>
    </submittedName>
</protein>
<evidence type="ECO:0000256" key="4">
    <source>
        <dbReference type="ARBA" id="ARBA00022723"/>
    </source>
</evidence>
<dbReference type="NCBIfam" id="TIGR01587">
    <property type="entry name" value="cas3_core"/>
    <property type="match status" value="1"/>
</dbReference>
<evidence type="ECO:0000256" key="2">
    <source>
        <dbReference type="ARBA" id="ARBA00009046"/>
    </source>
</evidence>
<keyword evidence="5" id="KW-0547">Nucleotide-binding</keyword>
<dbReference type="PROSITE" id="PS51192">
    <property type="entry name" value="HELICASE_ATP_BIND_1"/>
    <property type="match status" value="1"/>
</dbReference>
<dbReference type="Pfam" id="PF18019">
    <property type="entry name" value="Cas3_HD"/>
    <property type="match status" value="1"/>
</dbReference>
<dbReference type="InterPro" id="IPR050547">
    <property type="entry name" value="DEAD_box_RNA_helicases"/>
</dbReference>